<dbReference type="PANTHER" id="PTHR46082">
    <property type="entry name" value="ATP/GTP-BINDING PROTEIN-RELATED"/>
    <property type="match status" value="1"/>
</dbReference>
<dbReference type="GO" id="GO:0003824">
    <property type="term" value="F:catalytic activity"/>
    <property type="evidence" value="ECO:0007669"/>
    <property type="project" value="InterPro"/>
</dbReference>
<proteinExistence type="predicted"/>
<evidence type="ECO:0000259" key="2">
    <source>
        <dbReference type="PROSITE" id="PS50837"/>
    </source>
</evidence>
<dbReference type="Pfam" id="PF24883">
    <property type="entry name" value="NPHP3_N"/>
    <property type="match status" value="1"/>
</dbReference>
<dbReference type="InterPro" id="IPR015943">
    <property type="entry name" value="WD40/YVTN_repeat-like_dom_sf"/>
</dbReference>
<dbReference type="STRING" id="1531966.A0A0A1T2Q4"/>
<dbReference type="EMBL" id="CDHN01000003">
    <property type="protein sequence ID" value="CEJ91476.1"/>
    <property type="molecule type" value="Genomic_DNA"/>
</dbReference>
<evidence type="ECO:0000313" key="4">
    <source>
        <dbReference type="Proteomes" id="UP000039046"/>
    </source>
</evidence>
<dbReference type="PROSITE" id="PS50837">
    <property type="entry name" value="NACHT"/>
    <property type="match status" value="1"/>
</dbReference>
<dbReference type="InterPro" id="IPR007111">
    <property type="entry name" value="NACHT_NTPase"/>
</dbReference>
<dbReference type="Gene3D" id="3.40.50.1580">
    <property type="entry name" value="Nucleoside phosphorylase domain"/>
    <property type="match status" value="1"/>
</dbReference>
<dbReference type="GO" id="GO:0009116">
    <property type="term" value="P:nucleoside metabolic process"/>
    <property type="evidence" value="ECO:0007669"/>
    <property type="project" value="InterPro"/>
</dbReference>
<dbReference type="InterPro" id="IPR035994">
    <property type="entry name" value="Nucleoside_phosphorylase_sf"/>
</dbReference>
<dbReference type="InterPro" id="IPR056884">
    <property type="entry name" value="NPHP3-like_N"/>
</dbReference>
<dbReference type="SUPFAM" id="SSF52540">
    <property type="entry name" value="P-loop containing nucleoside triphosphate hydrolases"/>
    <property type="match status" value="1"/>
</dbReference>
<accession>A0A0A1T2Q4</accession>
<protein>
    <recommendedName>
        <fullName evidence="2">NACHT domain-containing protein</fullName>
    </recommendedName>
</protein>
<evidence type="ECO:0000256" key="1">
    <source>
        <dbReference type="ARBA" id="ARBA00022737"/>
    </source>
</evidence>
<keyword evidence="1" id="KW-0677">Repeat</keyword>
<dbReference type="OrthoDB" id="4927425at2759"/>
<dbReference type="SUPFAM" id="SSF82171">
    <property type="entry name" value="DPP6 N-terminal domain-like"/>
    <property type="match status" value="1"/>
</dbReference>
<dbReference type="InterPro" id="IPR027417">
    <property type="entry name" value="P-loop_NTPase"/>
</dbReference>
<dbReference type="PANTHER" id="PTHR46082:SF11">
    <property type="entry name" value="AAA+ ATPASE DOMAIN-CONTAINING PROTEIN-RELATED"/>
    <property type="match status" value="1"/>
</dbReference>
<gene>
    <name evidence="3" type="ORF">VHEMI07186</name>
</gene>
<evidence type="ECO:0000313" key="3">
    <source>
        <dbReference type="EMBL" id="CEJ91476.1"/>
    </source>
</evidence>
<keyword evidence="4" id="KW-1185">Reference proteome</keyword>
<organism evidence="3 4">
    <name type="scientific">[Torrubiella] hemipterigena</name>
    <dbReference type="NCBI Taxonomy" id="1531966"/>
    <lineage>
        <taxon>Eukaryota</taxon>
        <taxon>Fungi</taxon>
        <taxon>Dikarya</taxon>
        <taxon>Ascomycota</taxon>
        <taxon>Pezizomycotina</taxon>
        <taxon>Sordariomycetes</taxon>
        <taxon>Hypocreomycetidae</taxon>
        <taxon>Hypocreales</taxon>
        <taxon>Clavicipitaceae</taxon>
        <taxon>Clavicipitaceae incertae sedis</taxon>
        <taxon>'Torrubiella' clade</taxon>
    </lineage>
</organism>
<dbReference type="InterPro" id="IPR053137">
    <property type="entry name" value="NLR-like"/>
</dbReference>
<reference evidence="3 4" key="1">
    <citation type="journal article" date="2015" name="Genome Announc.">
        <title>Draft Genome Sequence and Gene Annotation of the Entomopathogenic Fungus Verticillium hemipterigenum.</title>
        <authorList>
            <person name="Horn F."/>
            <person name="Habel A."/>
            <person name="Scharf D.H."/>
            <person name="Dworschak J."/>
            <person name="Brakhage A.A."/>
            <person name="Guthke R."/>
            <person name="Hertweck C."/>
            <person name="Linde J."/>
        </authorList>
    </citation>
    <scope>NUCLEOTIDE SEQUENCE [LARGE SCALE GENOMIC DNA]</scope>
</reference>
<name>A0A0A1T2Q4_9HYPO</name>
<dbReference type="HOGENOM" id="CLU_000288_6_16_1"/>
<dbReference type="Gene3D" id="2.130.10.10">
    <property type="entry name" value="YVTN repeat-like/Quinoprotein amine dehydrogenase"/>
    <property type="match status" value="2"/>
</dbReference>
<sequence length="1681" mass="187375">MKRPDKTLDSYKQYSIAWIAALSIERTAAAAMLDERHKPPRDFTPSASDINQYTWGQMNGHNIVIAVLPSGIYGTTAAAVTASHLSASLPHIKMALLVGIAGAIPHTRKDGLVECIDAGRDIRLGDIVVGQPDGTAGGVVQYDLGKSKLGQVWERKGSLNQPPLALLAALSVLQSERELGDVKVPEYLETMWQEYPKLAESGSTGKPTYTHQGFENDVLFKAQYEHHGAPETCQQCDLSEQVTRSDRSSTEPEVHFGIIASGNTLVKDALTRDKIAESTGQKCLCYEMEAAGIVSHFPCLVIRGICDYADSHKNDRWQPYAAATAAAFAKELLYHLLPADVATAVPLSEISAVKVSLDKLQVDSTLGHKKIDELQRGLNESTNKTLFSQLPIAAEARYDSYTEGNNPVCLENTREEVLAEIFDWIDSNTTTRLFWLNGMAGTGKSTICRTLAHILDTKSMLGASFFFKRGEADRDTIRKLSTSIATDLAIRNASFGAELMRVLKGDANVTNKTAHEQFKRLVLEPLSVIQSPRRMVVVLDAVDECDQIELSRLFDIIFELKSLDIPFLKVFITSRPDLPVISGFKNVKGHYDDIILHHVLKHIIDHDLLLFLQHELVQIRNSYNDNVTENDYLDNEWPGEARVQRLLEMSNGLFIFAATICRFINQSIFGTPEEQLEYMLTFATKSNVHAFAATYLPVLEKQIPVDTPKVQGDALVDQVKNILGAVSILADPLSVPALARLIGLPSSVLTKRLQNLGSVIEIVNTDDGDPEQSQIRLLHLSFRDFLLSSTMLDMSPLAINEEEAHRSLAIHCLNVLTNAELGLRFNICGMDSPSVQRSDISEDHINASLTAEVKYACIFLAHHMRLAQFRIKDNDVFHQFLNQHFLHWVEVMSILGHMLEIGKMITVFQGLIDVSEGTVVGLFLADALRFLLTNIMLLETSPLQLYYSALLFSPENSIVRKQFEGYYDKWIVEKPKTQKDWNAEIQSFETATHRARRLLFSPDETLLLCCSFEAVQLFTTAGESLLTIGPEEEVFLGIAFSSDSKLVLAYNRSSQTRIWRVSDLQLTIDFKLHSSTEANGMFPTEFVGNDTGILTCSKSGFSVSSISTCGDARTIYYGDDMKASCAALSPDRTVLAVALQQAIQVWDIHSGQLISTIGSRHSTINELHFSSDSKLWALYEKENKQYIASTSYGNSTYNIDAYLCGVSFSATCTNKYYIVVEAESIHVWNIENGDRVDHPVPVKRTAHMIAHASRSSILALAIPSSGTGNTNIYFWKLDTGSKTTLLQDQSFQDAIAATGSKPEWWTSYTLPDPSCIAVGESIGGKTAQLLSANSQITLDIPNAGPIVAISADRRYFATTDDYRGRHVYLWSIQKKPIILGKPTFDRPRPPYSLTHLFFSPDSTILGVMVHRLHYPNGKQIHPLSERGCEILLFSVNTLQHIQTIDITSFFYFYCYAVCFSPDNSQVALMGAYVIRVVQINECGGIFSQVSETCTEKRAPFLIKEIEREKSTATDGVIVFSPDGSLLLFIADGVLEVLHVASGACLLHTFRWMLNKACFDALKPAILTNFGMITYIINQKTEEQQLVEDEHDAPLPSDNVSQTEFSMSYKWSGWGINEDRCWIMWNGVNWLWLPPDFRTGGESMDARFMATAMEGNNVLFFNRTYGITRLEFVDTPELKEYI</sequence>
<dbReference type="SUPFAM" id="SSF69322">
    <property type="entry name" value="Tricorn protease domain 2"/>
    <property type="match status" value="1"/>
</dbReference>
<dbReference type="Proteomes" id="UP000039046">
    <property type="component" value="Unassembled WGS sequence"/>
</dbReference>
<feature type="domain" description="NACHT" evidence="2">
    <location>
        <begin position="432"/>
        <end position="577"/>
    </location>
</feature>
<dbReference type="Gene3D" id="3.40.50.300">
    <property type="entry name" value="P-loop containing nucleotide triphosphate hydrolases"/>
    <property type="match status" value="1"/>
</dbReference>
<dbReference type="SUPFAM" id="SSF53167">
    <property type="entry name" value="Purine and uridine phosphorylases"/>
    <property type="match status" value="1"/>
</dbReference>